<comment type="caution">
    <text evidence="2">The sequence shown here is derived from an EMBL/GenBank/DDBJ whole genome shotgun (WGS) entry which is preliminary data.</text>
</comment>
<reference evidence="2" key="1">
    <citation type="submission" date="2020-09" db="EMBL/GenBank/DDBJ databases">
        <title>Genome-Enabled Discovery of Anthraquinone Biosynthesis in Senna tora.</title>
        <authorList>
            <person name="Kang S.-H."/>
            <person name="Pandey R.P."/>
            <person name="Lee C.-M."/>
            <person name="Sim J.-S."/>
            <person name="Jeong J.-T."/>
            <person name="Choi B.-S."/>
            <person name="Jung M."/>
            <person name="Ginzburg D."/>
            <person name="Zhao K."/>
            <person name="Won S.Y."/>
            <person name="Oh T.-J."/>
            <person name="Yu Y."/>
            <person name="Kim N.-H."/>
            <person name="Lee O.R."/>
            <person name="Lee T.-H."/>
            <person name="Bashyal P."/>
            <person name="Kim T.-S."/>
            <person name="Lee W.-H."/>
            <person name="Kawkins C."/>
            <person name="Kim C.-K."/>
            <person name="Kim J.S."/>
            <person name="Ahn B.O."/>
            <person name="Rhee S.Y."/>
            <person name="Sohng J.K."/>
        </authorList>
    </citation>
    <scope>NUCLEOTIDE SEQUENCE</scope>
    <source>
        <tissue evidence="2">Leaf</tissue>
    </source>
</reference>
<gene>
    <name evidence="2" type="ORF">G2W53_022157</name>
</gene>
<keyword evidence="3" id="KW-1185">Reference proteome</keyword>
<evidence type="ECO:0000313" key="2">
    <source>
        <dbReference type="EMBL" id="KAF7824013.1"/>
    </source>
</evidence>
<protein>
    <submittedName>
        <fullName evidence="2">Uncharacterized protein</fullName>
    </submittedName>
</protein>
<feature type="region of interest" description="Disordered" evidence="1">
    <location>
        <begin position="1"/>
        <end position="93"/>
    </location>
</feature>
<evidence type="ECO:0000256" key="1">
    <source>
        <dbReference type="SAM" id="MobiDB-lite"/>
    </source>
</evidence>
<feature type="compositionally biased region" description="Polar residues" evidence="1">
    <location>
        <begin position="8"/>
        <end position="20"/>
    </location>
</feature>
<dbReference type="Proteomes" id="UP000634136">
    <property type="component" value="Unassembled WGS sequence"/>
</dbReference>
<evidence type="ECO:0000313" key="3">
    <source>
        <dbReference type="Proteomes" id="UP000634136"/>
    </source>
</evidence>
<dbReference type="EMBL" id="JAAIUW010000007">
    <property type="protein sequence ID" value="KAF7824013.1"/>
    <property type="molecule type" value="Genomic_DNA"/>
</dbReference>
<name>A0A834WK78_9FABA</name>
<organism evidence="2 3">
    <name type="scientific">Senna tora</name>
    <dbReference type="NCBI Taxonomy" id="362788"/>
    <lineage>
        <taxon>Eukaryota</taxon>
        <taxon>Viridiplantae</taxon>
        <taxon>Streptophyta</taxon>
        <taxon>Embryophyta</taxon>
        <taxon>Tracheophyta</taxon>
        <taxon>Spermatophyta</taxon>
        <taxon>Magnoliopsida</taxon>
        <taxon>eudicotyledons</taxon>
        <taxon>Gunneridae</taxon>
        <taxon>Pentapetalae</taxon>
        <taxon>rosids</taxon>
        <taxon>fabids</taxon>
        <taxon>Fabales</taxon>
        <taxon>Fabaceae</taxon>
        <taxon>Caesalpinioideae</taxon>
        <taxon>Cassia clade</taxon>
        <taxon>Senna</taxon>
    </lineage>
</organism>
<feature type="compositionally biased region" description="Basic and acidic residues" evidence="1">
    <location>
        <begin position="83"/>
        <end position="93"/>
    </location>
</feature>
<proteinExistence type="predicted"/>
<sequence>MVERKGTQHNTESQALSLSPSHRVYQNKVGNKKQELENENEPPSRATFSNSTSRPSALDAPPPSPASTVRNPNMGSAIGVASGRKEAAGGEGGDHLYFNWNIGGIGVPCTTRGVVFVIVVNIV</sequence>
<accession>A0A834WK78</accession>
<dbReference type="AlphaFoldDB" id="A0A834WK78"/>